<evidence type="ECO:0000259" key="1">
    <source>
        <dbReference type="Pfam" id="PF21185"/>
    </source>
</evidence>
<sequence>MCLDLAATLEAPDFALSLPPEGDDLNDPPPLPSHVLATLTLPEWQAALNHPTLISDGPGNTPLVKSDSSFTTRLYLRRYWQFEQTLHNEIAARLSVGNAGERLLLKTHWIRYSLPPTPWIGKTACALAARSPFSIITGGPGTGKTTTVVRLLALLQTLQLAQPNAHPLRIRLAAPTGKAAARLNESIAGQVKDLPLAGWNRY</sequence>
<feature type="domain" description="RecBCD enzyme subunit RecD N-terminal" evidence="1">
    <location>
        <begin position="1"/>
        <end position="67"/>
    </location>
</feature>
<dbReference type="EMBL" id="AP019514">
    <property type="protein sequence ID" value="BBI63167.1"/>
    <property type="molecule type" value="Genomic_DNA"/>
</dbReference>
<dbReference type="AlphaFoldDB" id="A0A455UC32"/>
<dbReference type="Gene3D" id="1.10.10.1020">
    <property type="entry name" value="RecBCD complex, subunit RecD, N-terminal domain"/>
    <property type="match status" value="1"/>
</dbReference>
<dbReference type="InterPro" id="IPR041851">
    <property type="entry name" value="RecD_N_sf"/>
</dbReference>
<gene>
    <name evidence="2" type="ORF">HSBAA_44730</name>
</gene>
<dbReference type="InterPro" id="IPR049550">
    <property type="entry name" value="RecD_N"/>
</dbReference>
<evidence type="ECO:0000313" key="2">
    <source>
        <dbReference type="EMBL" id="BBI63167.1"/>
    </source>
</evidence>
<protein>
    <recommendedName>
        <fullName evidence="1">RecBCD enzyme subunit RecD N-terminal domain-containing protein</fullName>
    </recommendedName>
</protein>
<accession>A0A455UC32</accession>
<organism evidence="2 3">
    <name type="scientific">Vreelandella sulfidaeris</name>
    <dbReference type="NCBI Taxonomy" id="115553"/>
    <lineage>
        <taxon>Bacteria</taxon>
        <taxon>Pseudomonadati</taxon>
        <taxon>Pseudomonadota</taxon>
        <taxon>Gammaproteobacteria</taxon>
        <taxon>Oceanospirillales</taxon>
        <taxon>Halomonadaceae</taxon>
        <taxon>Vreelandella</taxon>
    </lineage>
</organism>
<reference evidence="2 3" key="1">
    <citation type="journal article" date="2019" name="Microbiol. Resour. Announc.">
        <title>Complete Genome Sequence of Halomonas sulfidaeris Strain Esulfide1 Isolated from a Metal Sulfide Rock at a Depth of 2,200 Meters, Obtained Using Nanopore Sequencing.</title>
        <authorList>
            <person name="Saito M."/>
            <person name="Nishigata A."/>
            <person name="Galipon J."/>
            <person name="Arakawa K."/>
        </authorList>
    </citation>
    <scope>NUCLEOTIDE SEQUENCE [LARGE SCALE GENOMIC DNA]</scope>
    <source>
        <strain evidence="2 3">ATCC BAA-803</strain>
    </source>
</reference>
<dbReference type="Gene3D" id="3.40.50.300">
    <property type="entry name" value="P-loop containing nucleotide triphosphate hydrolases"/>
    <property type="match status" value="1"/>
</dbReference>
<dbReference type="SUPFAM" id="SSF52540">
    <property type="entry name" value="P-loop containing nucleoside triphosphate hydrolases"/>
    <property type="match status" value="1"/>
</dbReference>
<dbReference type="Pfam" id="PF21185">
    <property type="entry name" value="RecD_N"/>
    <property type="match status" value="1"/>
</dbReference>
<dbReference type="Proteomes" id="UP000320231">
    <property type="component" value="Chromosome"/>
</dbReference>
<dbReference type="KEGG" id="hsr:HSBAA_44730"/>
<proteinExistence type="predicted"/>
<evidence type="ECO:0000313" key="3">
    <source>
        <dbReference type="Proteomes" id="UP000320231"/>
    </source>
</evidence>
<dbReference type="InterPro" id="IPR027417">
    <property type="entry name" value="P-loop_NTPase"/>
</dbReference>
<dbReference type="Pfam" id="PF13245">
    <property type="entry name" value="AAA_19"/>
    <property type="match status" value="1"/>
</dbReference>
<name>A0A455UC32_9GAMM</name>